<dbReference type="EC" id="3.2.1.26" evidence="2"/>
<accession>A0A174L6E9</accession>
<feature type="domain" description="Glycosyl hydrolase family 32 N-terminal" evidence="6">
    <location>
        <begin position="25"/>
        <end position="330"/>
    </location>
</feature>
<evidence type="ECO:0000256" key="4">
    <source>
        <dbReference type="ARBA" id="ARBA00023295"/>
    </source>
</evidence>
<comment type="similarity">
    <text evidence="1 5">Belongs to the glycosyl hydrolase 32 family.</text>
</comment>
<dbReference type="EMBL" id="CYZE01000020">
    <property type="protein sequence ID" value="CUP18276.1"/>
    <property type="molecule type" value="Genomic_DNA"/>
</dbReference>
<dbReference type="GO" id="GO:0004564">
    <property type="term" value="F:beta-fructofuranosidase activity"/>
    <property type="evidence" value="ECO:0007669"/>
    <property type="project" value="UniProtKB-EC"/>
</dbReference>
<keyword evidence="3 5" id="KW-0378">Hydrolase</keyword>
<dbReference type="InterPro" id="IPR023296">
    <property type="entry name" value="Glyco_hydro_beta-prop_sf"/>
</dbReference>
<gene>
    <name evidence="8" type="primary">sacA_2</name>
    <name evidence="8" type="ORF">ERS852407_05226</name>
</gene>
<feature type="domain" description="Glycosyl hydrolase family 32 C-terminal" evidence="7">
    <location>
        <begin position="365"/>
        <end position="470"/>
    </location>
</feature>
<evidence type="ECO:0000256" key="2">
    <source>
        <dbReference type="ARBA" id="ARBA00012758"/>
    </source>
</evidence>
<dbReference type="SUPFAM" id="SSF75005">
    <property type="entry name" value="Arabinanase/levansucrase/invertase"/>
    <property type="match status" value="1"/>
</dbReference>
<dbReference type="CDD" id="cd08996">
    <property type="entry name" value="GH32_FFase"/>
    <property type="match status" value="1"/>
</dbReference>
<dbReference type="RefSeq" id="WP_055659620.1">
    <property type="nucleotide sequence ID" value="NZ_CABIXC010000020.1"/>
</dbReference>
<dbReference type="Pfam" id="PF08244">
    <property type="entry name" value="Glyco_hydro_32C"/>
    <property type="match status" value="1"/>
</dbReference>
<sequence>MIEDELLPSERFKGEKKEFWRPAYHFTVPSGWLNDPNGLIYYKGWYHLFYQYNPAGCEWGPMHWGHAVSRDFLHWKDLPPALKPDQPYDDDPEGGCFSGSAVEKDGRLWLFYTGAVKRGGRAVQTQCMAYSDDGVIFHKYLLNPVITEPPEGNSEDFRDPKVFFAEGGWNMVVGGSACGDGGGGDGRIYLYRSEDLLKWKFAGTVLASDGRLGTMFECPDMFELDGKWIVTCSPMYHPGGNKALYCVGTMDFETCRYEVEKIGCLDYGSDYYAAQSCLDQFGKRIMMAWQNGWDWMPWCTGQGPSGKEGWRCVLALPRRITLDSEGSICAAPISLDTIQRDRTVAERCELTGRKRYLYPGDPFCFEVAVRVSIKNIESQSIEIGLFDDGEHVLMIDADFVAGVVTIDKSRMGPWDVGRIHAPFNTSRPVFEMRILVDHSSVEVITDEGRCCMTTNVYPDKEQTGCFIRTPYKTAALERLEVISFHGIWD</sequence>
<dbReference type="InterPro" id="IPR013148">
    <property type="entry name" value="Glyco_hydro_32_N"/>
</dbReference>
<dbReference type="InterPro" id="IPR051214">
    <property type="entry name" value="GH32_Enzymes"/>
</dbReference>
<name>A0A174L6E9_9FIRM</name>
<evidence type="ECO:0000256" key="1">
    <source>
        <dbReference type="ARBA" id="ARBA00009902"/>
    </source>
</evidence>
<dbReference type="Gene3D" id="2.115.10.20">
    <property type="entry name" value="Glycosyl hydrolase domain, family 43"/>
    <property type="match status" value="1"/>
</dbReference>
<keyword evidence="4 5" id="KW-0326">Glycosidase</keyword>
<dbReference type="PANTHER" id="PTHR43101">
    <property type="entry name" value="BETA-FRUCTOSIDASE"/>
    <property type="match status" value="1"/>
</dbReference>
<reference evidence="8 9" key="1">
    <citation type="submission" date="2015-09" db="EMBL/GenBank/DDBJ databases">
        <authorList>
            <consortium name="Pathogen Informatics"/>
        </authorList>
    </citation>
    <scope>NUCLEOTIDE SEQUENCE [LARGE SCALE GENOMIC DNA]</scope>
    <source>
        <strain evidence="8 9">2789STDY5608850</strain>
    </source>
</reference>
<dbReference type="GO" id="GO:0005975">
    <property type="term" value="P:carbohydrate metabolic process"/>
    <property type="evidence" value="ECO:0007669"/>
    <property type="project" value="InterPro"/>
</dbReference>
<dbReference type="SMART" id="SM00640">
    <property type="entry name" value="Glyco_32"/>
    <property type="match status" value="1"/>
</dbReference>
<dbReference type="AlphaFoldDB" id="A0A174L6E9"/>
<dbReference type="InterPro" id="IPR013320">
    <property type="entry name" value="ConA-like_dom_sf"/>
</dbReference>
<dbReference type="InterPro" id="IPR001362">
    <property type="entry name" value="Glyco_hydro_32"/>
</dbReference>
<evidence type="ECO:0000313" key="9">
    <source>
        <dbReference type="Proteomes" id="UP000095651"/>
    </source>
</evidence>
<dbReference type="PANTHER" id="PTHR43101:SF1">
    <property type="entry name" value="BETA-FRUCTOSIDASE"/>
    <property type="match status" value="1"/>
</dbReference>
<evidence type="ECO:0000256" key="5">
    <source>
        <dbReference type="RuleBase" id="RU362110"/>
    </source>
</evidence>
<dbReference type="InterPro" id="IPR018053">
    <property type="entry name" value="Glyco_hydro_32_AS"/>
</dbReference>
<evidence type="ECO:0000259" key="6">
    <source>
        <dbReference type="Pfam" id="PF00251"/>
    </source>
</evidence>
<dbReference type="Proteomes" id="UP000095651">
    <property type="component" value="Unassembled WGS sequence"/>
</dbReference>
<organism evidence="8 9">
    <name type="scientific">Hungatella hathewayi</name>
    <dbReference type="NCBI Taxonomy" id="154046"/>
    <lineage>
        <taxon>Bacteria</taxon>
        <taxon>Bacillati</taxon>
        <taxon>Bacillota</taxon>
        <taxon>Clostridia</taxon>
        <taxon>Lachnospirales</taxon>
        <taxon>Lachnospiraceae</taxon>
        <taxon>Hungatella</taxon>
    </lineage>
</organism>
<dbReference type="SUPFAM" id="SSF49899">
    <property type="entry name" value="Concanavalin A-like lectins/glucanases"/>
    <property type="match status" value="1"/>
</dbReference>
<dbReference type="Pfam" id="PF00251">
    <property type="entry name" value="Glyco_hydro_32N"/>
    <property type="match status" value="1"/>
</dbReference>
<evidence type="ECO:0000313" key="8">
    <source>
        <dbReference type="EMBL" id="CUP18276.1"/>
    </source>
</evidence>
<dbReference type="PROSITE" id="PS00609">
    <property type="entry name" value="GLYCOSYL_HYDROL_F32"/>
    <property type="match status" value="1"/>
</dbReference>
<protein>
    <recommendedName>
        <fullName evidence="2">beta-fructofuranosidase</fullName>
        <ecNumber evidence="2">3.2.1.26</ecNumber>
    </recommendedName>
</protein>
<evidence type="ECO:0000259" key="7">
    <source>
        <dbReference type="Pfam" id="PF08244"/>
    </source>
</evidence>
<proteinExistence type="inferred from homology"/>
<dbReference type="Gene3D" id="2.60.120.560">
    <property type="entry name" value="Exo-inulinase, domain 1"/>
    <property type="match status" value="1"/>
</dbReference>
<dbReference type="InterPro" id="IPR013189">
    <property type="entry name" value="Glyco_hydro_32_C"/>
</dbReference>
<evidence type="ECO:0000256" key="3">
    <source>
        <dbReference type="ARBA" id="ARBA00022801"/>
    </source>
</evidence>